<dbReference type="InterPro" id="IPR000322">
    <property type="entry name" value="Glyco_hydro_31_TIM"/>
</dbReference>
<evidence type="ECO:0000259" key="4">
    <source>
        <dbReference type="Pfam" id="PF21365"/>
    </source>
</evidence>
<dbReference type="EMBL" id="JAKUCV010001604">
    <property type="protein sequence ID" value="KAJ4845678.1"/>
    <property type="molecule type" value="Genomic_DNA"/>
</dbReference>
<dbReference type="CDD" id="cd06594">
    <property type="entry name" value="GH31_glucosidase_YihQ"/>
    <property type="match status" value="1"/>
</dbReference>
<sequence>MENLKITKKHHKHINNPFPSTPSSLPLIRGTLLFNSQTLSTRKVFPVGKDFQLLWSTKNGGQLSISHQSQPTRSLWSTIPGQAFVSAALCDTEVEESRGSFVIKDANARLICDHQTIDDIRVIGQLPDHHDLLEVANSHASSYLTSSFKQRHDQLSPVLLITGWLFNKRKKRRPKNQSGIHKDLHFEAAASVPSTKVRYWVVFDQKNSNQVGFQVRVGQPTSDQLRQRISSTSSGRYQRLRQKLRKFRKRRAGWFRFFARSKGFIALSSPEEEVGLKFPEFKQFNRICITYSSEESERFYGFGEQFSHMDFKGKRVPIFVQEQGIGRGDQPISFAANFISYRAAGDWSTTYAPSPFYITSKMRSLYLEGYDYSVFDLTRHDKVQIQIQSNSVQGRILHGNSPPELIENFTEIIGRPPELPKWIISGAVVGMQGGTDAVHHIWDELKSYEVPVSAFWLQDWVGQRETVIGSQLWWNWEVDARRYKGWRQLVEDLSAQNIKVMAYCNPCLAPMDEKPNRRRHLFEEARKLDILVKDKNGQPYMVPNTAFDVGMLDLTHPDTGAWFKQVLQEMVADGVKGWMADFGEGLPVDATLYSGEDPISAHNRYPELWAQINREFVEEWKTKHEGKDRDDPEEGLVFFMRAGFRDSPRWGMLFWEGDQMVSWQANDGIKSAVVGLLSSGLCGYALNHSDIGGYCAVNLPIIKYRRSEELLMRWMELNAFSVVFRTHEGNKPSCNAQFYSSHKSLLHFARCAKLYKAWYFYRIQLVKEAAEKGLPICRHLFLHYPNDRIVQGLSYQQFLVGTEILVVPVLDKGKNYVEAYFPEGETCPWQHVWSGKLYPEQGSKTRIEALVGYPAVFVKAGSIVGETFLNNLRKSRLL</sequence>
<dbReference type="InterPro" id="IPR011013">
    <property type="entry name" value="Gal_mutarotase_sf_dom"/>
</dbReference>
<keyword evidence="2" id="KW-0378">Hydrolase</keyword>
<reference evidence="5" key="2">
    <citation type="journal article" date="2023" name="Plants (Basel)">
        <title>Annotation of the Turnera subulata (Passifloraceae) Draft Genome Reveals the S-Locus Evolved after the Divergence of Turneroideae from Passifloroideae in a Stepwise Manner.</title>
        <authorList>
            <person name="Henning P.M."/>
            <person name="Roalson E.H."/>
            <person name="Mir W."/>
            <person name="McCubbin A.G."/>
            <person name="Shore J.S."/>
        </authorList>
    </citation>
    <scope>NUCLEOTIDE SEQUENCE</scope>
    <source>
        <strain evidence="5">F60SS</strain>
    </source>
</reference>
<dbReference type="InterPro" id="IPR052990">
    <property type="entry name" value="Sulfoquinovosidase_GH31"/>
</dbReference>
<organism evidence="5 6">
    <name type="scientific">Turnera subulata</name>
    <dbReference type="NCBI Taxonomy" id="218843"/>
    <lineage>
        <taxon>Eukaryota</taxon>
        <taxon>Viridiplantae</taxon>
        <taxon>Streptophyta</taxon>
        <taxon>Embryophyta</taxon>
        <taxon>Tracheophyta</taxon>
        <taxon>Spermatophyta</taxon>
        <taxon>Magnoliopsida</taxon>
        <taxon>eudicotyledons</taxon>
        <taxon>Gunneridae</taxon>
        <taxon>Pentapetalae</taxon>
        <taxon>rosids</taxon>
        <taxon>fabids</taxon>
        <taxon>Malpighiales</taxon>
        <taxon>Passifloraceae</taxon>
        <taxon>Turnera</taxon>
    </lineage>
</organism>
<dbReference type="Pfam" id="PF21365">
    <property type="entry name" value="Glyco_hydro_31_3rd"/>
    <property type="match status" value="1"/>
</dbReference>
<dbReference type="PANTHER" id="PTHR46959">
    <property type="entry name" value="SULFOQUINOVOSIDASE"/>
    <property type="match status" value="1"/>
</dbReference>
<dbReference type="PANTHER" id="PTHR46959:SF2">
    <property type="entry name" value="SULFOQUINOVOSIDASE"/>
    <property type="match status" value="1"/>
</dbReference>
<evidence type="ECO:0000256" key="1">
    <source>
        <dbReference type="ARBA" id="ARBA00007806"/>
    </source>
</evidence>
<dbReference type="InterPro" id="IPR017853">
    <property type="entry name" value="GH"/>
</dbReference>
<dbReference type="Proteomes" id="UP001141552">
    <property type="component" value="Unassembled WGS sequence"/>
</dbReference>
<dbReference type="SUPFAM" id="SSF51445">
    <property type="entry name" value="(Trans)glycosidases"/>
    <property type="match status" value="1"/>
</dbReference>
<accession>A0A9Q0G9J9</accession>
<feature type="domain" description="Glycoside hydrolase family 31 TIM barrel" evidence="3">
    <location>
        <begin position="419"/>
        <end position="743"/>
    </location>
</feature>
<comment type="caution">
    <text evidence="5">The sequence shown here is derived from an EMBL/GenBank/DDBJ whole genome shotgun (WGS) entry which is preliminary data.</text>
</comment>
<protein>
    <recommendedName>
        <fullName evidence="7">Glycoside hydrolase family 31 N-terminal domain-containing protein</fullName>
    </recommendedName>
</protein>
<dbReference type="GO" id="GO:0005975">
    <property type="term" value="P:carbohydrate metabolic process"/>
    <property type="evidence" value="ECO:0007669"/>
    <property type="project" value="InterPro"/>
</dbReference>
<evidence type="ECO:0008006" key="7">
    <source>
        <dbReference type="Google" id="ProtNLM"/>
    </source>
</evidence>
<evidence type="ECO:0000259" key="3">
    <source>
        <dbReference type="Pfam" id="PF01055"/>
    </source>
</evidence>
<dbReference type="GO" id="GO:0004553">
    <property type="term" value="F:hydrolase activity, hydrolyzing O-glycosyl compounds"/>
    <property type="evidence" value="ECO:0007669"/>
    <property type="project" value="InterPro"/>
</dbReference>
<dbReference type="AlphaFoldDB" id="A0A9Q0G9J9"/>
<dbReference type="SUPFAM" id="SSF74650">
    <property type="entry name" value="Galactose mutarotase-like"/>
    <property type="match status" value="1"/>
</dbReference>
<evidence type="ECO:0000313" key="5">
    <source>
        <dbReference type="EMBL" id="KAJ4845678.1"/>
    </source>
</evidence>
<evidence type="ECO:0000313" key="6">
    <source>
        <dbReference type="Proteomes" id="UP001141552"/>
    </source>
</evidence>
<feature type="domain" description="Glycosyl hydrolase family 31 C-terminal" evidence="4">
    <location>
        <begin position="773"/>
        <end position="864"/>
    </location>
</feature>
<comment type="similarity">
    <text evidence="1 2">Belongs to the glycosyl hydrolase 31 family.</text>
</comment>
<evidence type="ECO:0000256" key="2">
    <source>
        <dbReference type="RuleBase" id="RU361185"/>
    </source>
</evidence>
<dbReference type="InterPro" id="IPR044112">
    <property type="entry name" value="YihQ_TIM-like"/>
</dbReference>
<dbReference type="GO" id="GO:0030246">
    <property type="term" value="F:carbohydrate binding"/>
    <property type="evidence" value="ECO:0007669"/>
    <property type="project" value="InterPro"/>
</dbReference>
<dbReference type="InterPro" id="IPR048395">
    <property type="entry name" value="Glyco_hydro_31_C"/>
</dbReference>
<dbReference type="Gene3D" id="2.60.40.1760">
    <property type="entry name" value="glycosyl hydrolase (family 31)"/>
    <property type="match status" value="1"/>
</dbReference>
<dbReference type="CDD" id="cd14752">
    <property type="entry name" value="GH31_N"/>
    <property type="match status" value="1"/>
</dbReference>
<reference evidence="5" key="1">
    <citation type="submission" date="2022-02" db="EMBL/GenBank/DDBJ databases">
        <authorList>
            <person name="Henning P.M."/>
            <person name="McCubbin A.G."/>
            <person name="Shore J.S."/>
        </authorList>
    </citation>
    <scope>NUCLEOTIDE SEQUENCE</scope>
    <source>
        <strain evidence="5">F60SS</strain>
        <tissue evidence="5">Leaves</tissue>
    </source>
</reference>
<dbReference type="Pfam" id="PF01055">
    <property type="entry name" value="Glyco_hydro_31_2nd"/>
    <property type="match status" value="1"/>
</dbReference>
<keyword evidence="6" id="KW-1185">Reference proteome</keyword>
<name>A0A9Q0G9J9_9ROSI</name>
<proteinExistence type="inferred from homology"/>
<dbReference type="NCBIfam" id="NF007746">
    <property type="entry name" value="PRK10426.1"/>
    <property type="match status" value="1"/>
</dbReference>
<keyword evidence="2" id="KW-0326">Glycosidase</keyword>
<dbReference type="SUPFAM" id="SSF51011">
    <property type="entry name" value="Glycosyl hydrolase domain"/>
    <property type="match status" value="1"/>
</dbReference>
<dbReference type="OrthoDB" id="10070917at2759"/>
<gene>
    <name evidence="5" type="ORF">Tsubulata_003569</name>
</gene>
<dbReference type="Gene3D" id="3.20.20.80">
    <property type="entry name" value="Glycosidases"/>
    <property type="match status" value="1"/>
</dbReference>